<evidence type="ECO:0000256" key="1">
    <source>
        <dbReference type="ARBA" id="ARBA00022598"/>
    </source>
</evidence>
<dbReference type="GO" id="GO:0004818">
    <property type="term" value="F:glutamate-tRNA ligase activity"/>
    <property type="evidence" value="ECO:0007669"/>
    <property type="project" value="TreeGrafter"/>
</dbReference>
<dbReference type="SUPFAM" id="SSF52374">
    <property type="entry name" value="Nucleotidylyl transferase"/>
    <property type="match status" value="1"/>
</dbReference>
<dbReference type="NCBIfam" id="NF004315">
    <property type="entry name" value="PRK05710.1-4"/>
    <property type="match status" value="1"/>
</dbReference>
<evidence type="ECO:0000256" key="2">
    <source>
        <dbReference type="ARBA" id="ARBA00022723"/>
    </source>
</evidence>
<feature type="binding site" evidence="7">
    <location>
        <position position="144"/>
    </location>
    <ligand>
        <name>Zn(2+)</name>
        <dbReference type="ChEBI" id="CHEBI:29105"/>
    </ligand>
</feature>
<reference evidence="10" key="1">
    <citation type="submission" date="2023-07" db="EMBL/GenBank/DDBJ databases">
        <title>Sorghum-associated microbial communities from plants grown in Nebraska, USA.</title>
        <authorList>
            <person name="Schachtman D."/>
        </authorList>
    </citation>
    <scope>NUCLEOTIDE SEQUENCE</scope>
    <source>
        <strain evidence="10">DS1061</strain>
    </source>
</reference>
<keyword evidence="4 7" id="KW-0862">Zinc</keyword>
<gene>
    <name evidence="7" type="primary">gluQ</name>
    <name evidence="10" type="ORF">J2793_000150</name>
</gene>
<evidence type="ECO:0000256" key="3">
    <source>
        <dbReference type="ARBA" id="ARBA00022741"/>
    </source>
</evidence>
<comment type="similarity">
    <text evidence="7">Belongs to the class-I aminoacyl-tRNA synthetase family. GluQ subfamily.</text>
</comment>
<feature type="binding site" evidence="7">
    <location>
        <position position="140"/>
    </location>
    <ligand>
        <name>Zn(2+)</name>
        <dbReference type="ChEBI" id="CHEBI:29105"/>
    </ligand>
</feature>
<organism evidence="10 11">
    <name type="scientific">Paraburkholderia caledonica</name>
    <dbReference type="NCBI Taxonomy" id="134536"/>
    <lineage>
        <taxon>Bacteria</taxon>
        <taxon>Pseudomonadati</taxon>
        <taxon>Pseudomonadota</taxon>
        <taxon>Betaproteobacteria</taxon>
        <taxon>Burkholderiales</taxon>
        <taxon>Burkholderiaceae</taxon>
        <taxon>Paraburkholderia</taxon>
    </lineage>
</organism>
<dbReference type="InterPro" id="IPR000924">
    <property type="entry name" value="Glu/Gln-tRNA-synth"/>
</dbReference>
<feature type="binding site" evidence="7">
    <location>
        <position position="200"/>
    </location>
    <ligand>
        <name>L-glutamate</name>
        <dbReference type="ChEBI" id="CHEBI:29985"/>
    </ligand>
</feature>
<dbReference type="GO" id="GO:0005829">
    <property type="term" value="C:cytosol"/>
    <property type="evidence" value="ECO:0007669"/>
    <property type="project" value="TreeGrafter"/>
</dbReference>
<dbReference type="Proteomes" id="UP001229486">
    <property type="component" value="Unassembled WGS sequence"/>
</dbReference>
<comment type="function">
    <text evidence="7">Catalyzes the tRNA-independent activation of glutamate in presence of ATP and the subsequent transfer of glutamate onto a tRNA(Asp). Glutamate is transferred on the 2-amino-5-(4,5-dihydroxy-2-cyclopenten-1-yl) moiety of the queuosine in the wobble position of the QUC anticodon.</text>
</comment>
<feature type="binding site" evidence="7">
    <location>
        <position position="259"/>
    </location>
    <ligand>
        <name>ATP</name>
        <dbReference type="ChEBI" id="CHEBI:30616"/>
    </ligand>
</feature>
<dbReference type="GO" id="GO:0006424">
    <property type="term" value="P:glutamyl-tRNA aminoacylation"/>
    <property type="evidence" value="ECO:0007669"/>
    <property type="project" value="InterPro"/>
</dbReference>
<feature type="binding site" evidence="7">
    <location>
        <position position="61"/>
    </location>
    <ligand>
        <name>L-glutamate</name>
        <dbReference type="ChEBI" id="CHEBI:29985"/>
    </ligand>
</feature>
<dbReference type="AlphaFoldDB" id="A0AB73I492"/>
<name>A0AB73I492_9BURK</name>
<feature type="binding site" evidence="7">
    <location>
        <position position="117"/>
    </location>
    <ligand>
        <name>Zn(2+)</name>
        <dbReference type="ChEBI" id="CHEBI:29105"/>
    </ligand>
</feature>
<evidence type="ECO:0000259" key="9">
    <source>
        <dbReference type="Pfam" id="PF00749"/>
    </source>
</evidence>
<dbReference type="InterPro" id="IPR014729">
    <property type="entry name" value="Rossmann-like_a/b/a_fold"/>
</dbReference>
<feature type="binding site" evidence="7">
    <location>
        <position position="218"/>
    </location>
    <ligand>
        <name>L-glutamate</name>
        <dbReference type="ChEBI" id="CHEBI:29985"/>
    </ligand>
</feature>
<evidence type="ECO:0000256" key="4">
    <source>
        <dbReference type="ARBA" id="ARBA00022833"/>
    </source>
</evidence>
<keyword evidence="2 7" id="KW-0479">Metal-binding</keyword>
<keyword evidence="1 7" id="KW-0436">Ligase</keyword>
<keyword evidence="3 7" id="KW-0547">Nucleotide-binding</keyword>
<dbReference type="GO" id="GO:0006400">
    <property type="term" value="P:tRNA modification"/>
    <property type="evidence" value="ECO:0007669"/>
    <property type="project" value="InterPro"/>
</dbReference>
<dbReference type="NCBIfam" id="NF004313">
    <property type="entry name" value="PRK05710.1-2"/>
    <property type="match status" value="1"/>
</dbReference>
<keyword evidence="6 7" id="KW-0030">Aminoacyl-tRNA synthetase</keyword>
<accession>A0AB73I492</accession>
<feature type="domain" description="Glutamyl/glutaminyl-tRNA synthetase class Ib catalytic" evidence="9">
    <location>
        <begin position="23"/>
        <end position="265"/>
    </location>
</feature>
<feature type="binding site" evidence="7">
    <location>
        <begin position="25"/>
        <end position="29"/>
    </location>
    <ligand>
        <name>L-glutamate</name>
        <dbReference type="ChEBI" id="CHEBI:29985"/>
    </ligand>
</feature>
<dbReference type="PANTHER" id="PTHR43311">
    <property type="entry name" value="GLUTAMATE--TRNA LIGASE"/>
    <property type="match status" value="1"/>
</dbReference>
<dbReference type="PRINTS" id="PR00987">
    <property type="entry name" value="TRNASYNTHGLU"/>
</dbReference>
<feature type="short sequence motif" description="'KMSKS' region" evidence="7">
    <location>
        <begin position="256"/>
        <end position="260"/>
    </location>
</feature>
<feature type="short sequence motif" description="'HIGH' region" evidence="7">
    <location>
        <begin position="28"/>
        <end position="38"/>
    </location>
</feature>
<sequence>MSSGQQGGSRCLSGGACRLMNYRGRFAPSPTGPLHFGSLVSALASWLDARAHHGAWLVRIEDIDGPRTVPGAAQDILATLERFGMYADEPPVWQSTRIARYQQAFDQLKAAGLVYPCGCTRKEIADSLLHAHTRNTTLAYPGTCRNGLHGKPARAWRLRVPDDDAAVIAFEDRWQGKQTQNLATDVGDFVLRRADDQWAYQLAVVVDDADAGITHIVRGADLMDSTARQIYLQRCLGVPTPRYLHVPVVTNQYGEKLSKQNGASALDCDKPLEALNAAARHLGLNLDSDASVKACTTLDDFYTAATAAWAKRMRSAL</sequence>
<evidence type="ECO:0000256" key="6">
    <source>
        <dbReference type="ARBA" id="ARBA00023146"/>
    </source>
</evidence>
<dbReference type="InterPro" id="IPR020058">
    <property type="entry name" value="Glu/Gln-tRNA-synth_Ib_cat-dom"/>
</dbReference>
<keyword evidence="8" id="KW-0648">Protein biosynthesis</keyword>
<evidence type="ECO:0000256" key="5">
    <source>
        <dbReference type="ARBA" id="ARBA00022840"/>
    </source>
</evidence>
<dbReference type="GO" id="GO:0008270">
    <property type="term" value="F:zinc ion binding"/>
    <property type="evidence" value="ECO:0007669"/>
    <property type="project" value="UniProtKB-UniRule"/>
</dbReference>
<dbReference type="EMBL" id="JAURTK010000001">
    <property type="protein sequence ID" value="MDP9644728.1"/>
    <property type="molecule type" value="Genomic_DNA"/>
</dbReference>
<keyword evidence="5 7" id="KW-0067">ATP-binding</keyword>
<dbReference type="GO" id="GO:0005524">
    <property type="term" value="F:ATP binding"/>
    <property type="evidence" value="ECO:0007669"/>
    <property type="project" value="UniProtKB-KW"/>
</dbReference>
<comment type="cofactor">
    <cofactor evidence="7">
        <name>Zn(2+)</name>
        <dbReference type="ChEBI" id="CHEBI:29105"/>
    </cofactor>
    <text evidence="7">Binds 1 zinc ion per subunit.</text>
</comment>
<comment type="caution">
    <text evidence="10">The sequence shown here is derived from an EMBL/GenBank/DDBJ whole genome shotgun (WGS) entry which is preliminary data.</text>
</comment>
<dbReference type="InterPro" id="IPR022380">
    <property type="entry name" value="Glu-Q_tRNA(Asp)_Synthase"/>
</dbReference>
<evidence type="ECO:0000256" key="8">
    <source>
        <dbReference type="RuleBase" id="RU363037"/>
    </source>
</evidence>
<dbReference type="HAMAP" id="MF_01428">
    <property type="entry name" value="Glu_Q_tRNA_synth"/>
    <property type="match status" value="1"/>
</dbReference>
<dbReference type="PANTHER" id="PTHR43311:SF1">
    <property type="entry name" value="GLUTAMYL-Q TRNA(ASP) SYNTHETASE"/>
    <property type="match status" value="1"/>
</dbReference>
<protein>
    <recommendedName>
        <fullName evidence="7">Glutamyl-Q tRNA(Asp) synthetase</fullName>
        <shortName evidence="7">Glu-Q-RSs</shortName>
        <ecNumber evidence="7">6.1.1.-</ecNumber>
    </recommendedName>
</protein>
<evidence type="ECO:0000313" key="10">
    <source>
        <dbReference type="EMBL" id="MDP9644728.1"/>
    </source>
</evidence>
<dbReference type="NCBIfam" id="TIGR03838">
    <property type="entry name" value="queuosine_YadB"/>
    <property type="match status" value="1"/>
</dbReference>
<dbReference type="Gene3D" id="3.40.50.620">
    <property type="entry name" value="HUPs"/>
    <property type="match status" value="1"/>
</dbReference>
<evidence type="ECO:0000256" key="7">
    <source>
        <dbReference type="HAMAP-Rule" id="MF_01428"/>
    </source>
</evidence>
<dbReference type="EC" id="6.1.1.-" evidence="7"/>
<dbReference type="NCBIfam" id="NF004314">
    <property type="entry name" value="PRK05710.1-3"/>
    <property type="match status" value="1"/>
</dbReference>
<proteinExistence type="inferred from homology"/>
<dbReference type="InterPro" id="IPR049940">
    <property type="entry name" value="GluQ/Sye"/>
</dbReference>
<dbReference type="Pfam" id="PF00749">
    <property type="entry name" value="tRNA-synt_1c"/>
    <property type="match status" value="1"/>
</dbReference>
<feature type="binding site" evidence="7">
    <location>
        <position position="119"/>
    </location>
    <ligand>
        <name>Zn(2+)</name>
        <dbReference type="ChEBI" id="CHEBI:29105"/>
    </ligand>
</feature>
<evidence type="ECO:0000313" key="11">
    <source>
        <dbReference type="Proteomes" id="UP001229486"/>
    </source>
</evidence>